<reference evidence="2" key="2">
    <citation type="journal article" date="2017" name="Nat. Plants">
        <title>The Aegilops tauschii genome reveals multiple impacts of transposons.</title>
        <authorList>
            <person name="Zhao G."/>
            <person name="Zou C."/>
            <person name="Li K."/>
            <person name="Wang K."/>
            <person name="Li T."/>
            <person name="Gao L."/>
            <person name="Zhang X."/>
            <person name="Wang H."/>
            <person name="Yang Z."/>
            <person name="Liu X."/>
            <person name="Jiang W."/>
            <person name="Mao L."/>
            <person name="Kong X."/>
            <person name="Jiao Y."/>
            <person name="Jia J."/>
        </authorList>
    </citation>
    <scope>NUCLEOTIDE SEQUENCE [LARGE SCALE GENOMIC DNA]</scope>
    <source>
        <strain evidence="2">cv. AL8/78</strain>
    </source>
</reference>
<reference evidence="1" key="5">
    <citation type="journal article" date="2021" name="G3 (Bethesda)">
        <title>Aegilops tauschii genome assembly Aet v5.0 features greater sequence contiguity and improved annotation.</title>
        <authorList>
            <person name="Wang L."/>
            <person name="Zhu T."/>
            <person name="Rodriguez J.C."/>
            <person name="Deal K.R."/>
            <person name="Dubcovsky J."/>
            <person name="McGuire P.E."/>
            <person name="Lux T."/>
            <person name="Spannagl M."/>
            <person name="Mayer K.F.X."/>
            <person name="Baldrich P."/>
            <person name="Meyers B.C."/>
            <person name="Huo N."/>
            <person name="Gu Y.Q."/>
            <person name="Zhou H."/>
            <person name="Devos K.M."/>
            <person name="Bennetzen J.L."/>
            <person name="Unver T."/>
            <person name="Budak H."/>
            <person name="Gulick P.J."/>
            <person name="Galiba G."/>
            <person name="Kalapos B."/>
            <person name="Nelson D.R."/>
            <person name="Li P."/>
            <person name="You F.M."/>
            <person name="Luo M.C."/>
            <person name="Dvorak J."/>
        </authorList>
    </citation>
    <scope>NUCLEOTIDE SEQUENCE [LARGE SCALE GENOMIC DNA]</scope>
    <source>
        <strain evidence="1">cv. AL8/78</strain>
    </source>
</reference>
<reference evidence="1" key="4">
    <citation type="submission" date="2019-03" db="UniProtKB">
        <authorList>
            <consortium name="EnsemblPlants"/>
        </authorList>
    </citation>
    <scope>IDENTIFICATION</scope>
</reference>
<dbReference type="AlphaFoldDB" id="A0A452Y0L8"/>
<keyword evidence="2" id="KW-1185">Reference proteome</keyword>
<proteinExistence type="predicted"/>
<reference evidence="2" key="1">
    <citation type="journal article" date="2014" name="Science">
        <title>Ancient hybridizations among the ancestral genomes of bread wheat.</title>
        <authorList>
            <consortium name="International Wheat Genome Sequencing Consortium,"/>
            <person name="Marcussen T."/>
            <person name="Sandve S.R."/>
            <person name="Heier L."/>
            <person name="Spannagl M."/>
            <person name="Pfeifer M."/>
            <person name="Jakobsen K.S."/>
            <person name="Wulff B.B."/>
            <person name="Steuernagel B."/>
            <person name="Mayer K.F."/>
            <person name="Olsen O.A."/>
        </authorList>
    </citation>
    <scope>NUCLEOTIDE SEQUENCE [LARGE SCALE GENOMIC DNA]</scope>
    <source>
        <strain evidence="2">cv. AL8/78</strain>
    </source>
</reference>
<protein>
    <submittedName>
        <fullName evidence="1">Uncharacterized protein</fullName>
    </submittedName>
</protein>
<dbReference type="EnsemblPlants" id="AET1Gv20245200.1">
    <property type="protein sequence ID" value="AET1Gv20245200.1"/>
    <property type="gene ID" value="AET1Gv20245200"/>
</dbReference>
<organism evidence="1 2">
    <name type="scientific">Aegilops tauschii subsp. strangulata</name>
    <name type="common">Goatgrass</name>
    <dbReference type="NCBI Taxonomy" id="200361"/>
    <lineage>
        <taxon>Eukaryota</taxon>
        <taxon>Viridiplantae</taxon>
        <taxon>Streptophyta</taxon>
        <taxon>Embryophyta</taxon>
        <taxon>Tracheophyta</taxon>
        <taxon>Spermatophyta</taxon>
        <taxon>Magnoliopsida</taxon>
        <taxon>Liliopsida</taxon>
        <taxon>Poales</taxon>
        <taxon>Poaceae</taxon>
        <taxon>BOP clade</taxon>
        <taxon>Pooideae</taxon>
        <taxon>Triticodae</taxon>
        <taxon>Triticeae</taxon>
        <taxon>Triticinae</taxon>
        <taxon>Aegilops</taxon>
    </lineage>
</organism>
<evidence type="ECO:0000313" key="1">
    <source>
        <dbReference type="EnsemblPlants" id="AET1Gv20245200.1"/>
    </source>
</evidence>
<dbReference type="Gramene" id="AET1Gv20245200.1">
    <property type="protein sequence ID" value="AET1Gv20245200.1"/>
    <property type="gene ID" value="AET1Gv20245200"/>
</dbReference>
<accession>A0A452Y0L8</accession>
<reference evidence="1" key="3">
    <citation type="journal article" date="2017" name="Nature">
        <title>Genome sequence of the progenitor of the wheat D genome Aegilops tauschii.</title>
        <authorList>
            <person name="Luo M.C."/>
            <person name="Gu Y.Q."/>
            <person name="Puiu D."/>
            <person name="Wang H."/>
            <person name="Twardziok S.O."/>
            <person name="Deal K.R."/>
            <person name="Huo N."/>
            <person name="Zhu T."/>
            <person name="Wang L."/>
            <person name="Wang Y."/>
            <person name="McGuire P.E."/>
            <person name="Liu S."/>
            <person name="Long H."/>
            <person name="Ramasamy R.K."/>
            <person name="Rodriguez J.C."/>
            <person name="Van S.L."/>
            <person name="Yuan L."/>
            <person name="Wang Z."/>
            <person name="Xia Z."/>
            <person name="Xiao L."/>
            <person name="Anderson O.D."/>
            <person name="Ouyang S."/>
            <person name="Liang Y."/>
            <person name="Zimin A.V."/>
            <person name="Pertea G."/>
            <person name="Qi P."/>
            <person name="Bennetzen J.L."/>
            <person name="Dai X."/>
            <person name="Dawson M.W."/>
            <person name="Muller H.G."/>
            <person name="Kugler K."/>
            <person name="Rivarola-Duarte L."/>
            <person name="Spannagl M."/>
            <person name="Mayer K.F.X."/>
            <person name="Lu F.H."/>
            <person name="Bevan M.W."/>
            <person name="Leroy P."/>
            <person name="Li P."/>
            <person name="You F.M."/>
            <person name="Sun Q."/>
            <person name="Liu Z."/>
            <person name="Lyons E."/>
            <person name="Wicker T."/>
            <person name="Salzberg S.L."/>
            <person name="Devos K.M."/>
            <person name="Dvorak J."/>
        </authorList>
    </citation>
    <scope>NUCLEOTIDE SEQUENCE [LARGE SCALE GENOMIC DNA]</scope>
    <source>
        <strain evidence="1">cv. AL8/78</strain>
    </source>
</reference>
<dbReference type="Proteomes" id="UP000015105">
    <property type="component" value="Chromosome 1D"/>
</dbReference>
<name>A0A452Y0L8_AEGTS</name>
<evidence type="ECO:0000313" key="2">
    <source>
        <dbReference type="Proteomes" id="UP000015105"/>
    </source>
</evidence>
<sequence length="60" mass="6632">LLVHLHFHVCAHGEAARTKKPNENKGSKLLSDKMVEGRRSLFGAQISTPERCIPILVLSP</sequence>